<comment type="caution">
    <text evidence="3">The sequence shown here is derived from an EMBL/GenBank/DDBJ whole genome shotgun (WGS) entry which is preliminary data.</text>
</comment>
<sequence>MKKLIFLLAMGIASFDTIAQQAEVIGLSDQEKTARSLAQEQLDAYNNRDIDAFMIPYSDDVKVYQFPDRLLYEGKAPMRDQYARYFGMTPDLHVTLVNRIVQGNTVIDQEEVTRVTGEEPAKAIAIYKIKGDKIAEVYFIKPLD</sequence>
<dbReference type="OrthoDB" id="9797498at2"/>
<keyword evidence="1" id="KW-0732">Signal</keyword>
<dbReference type="AlphaFoldDB" id="A0A074KVX3"/>
<dbReference type="Gene3D" id="3.10.450.50">
    <property type="match status" value="1"/>
</dbReference>
<dbReference type="GO" id="GO:0016853">
    <property type="term" value="F:isomerase activity"/>
    <property type="evidence" value="ECO:0007669"/>
    <property type="project" value="UniProtKB-KW"/>
</dbReference>
<keyword evidence="4" id="KW-1185">Reference proteome</keyword>
<dbReference type="Pfam" id="PF12680">
    <property type="entry name" value="SnoaL_2"/>
    <property type="match status" value="1"/>
</dbReference>
<dbReference type="Proteomes" id="UP000027821">
    <property type="component" value="Unassembled WGS sequence"/>
</dbReference>
<evidence type="ECO:0000313" key="4">
    <source>
        <dbReference type="Proteomes" id="UP000027821"/>
    </source>
</evidence>
<dbReference type="RefSeq" id="WP_084166254.1">
    <property type="nucleotide sequence ID" value="NZ_JMIH01000024.1"/>
</dbReference>
<dbReference type="eggNOG" id="COG4538">
    <property type="taxonomic scope" value="Bacteria"/>
</dbReference>
<evidence type="ECO:0000256" key="1">
    <source>
        <dbReference type="SAM" id="SignalP"/>
    </source>
</evidence>
<proteinExistence type="predicted"/>
<dbReference type="SUPFAM" id="SSF54427">
    <property type="entry name" value="NTF2-like"/>
    <property type="match status" value="1"/>
</dbReference>
<evidence type="ECO:0000313" key="3">
    <source>
        <dbReference type="EMBL" id="KEO72415.1"/>
    </source>
</evidence>
<gene>
    <name evidence="3" type="ORF">EL17_16865</name>
</gene>
<evidence type="ECO:0000259" key="2">
    <source>
        <dbReference type="Pfam" id="PF12680"/>
    </source>
</evidence>
<feature type="domain" description="SnoaL-like" evidence="2">
    <location>
        <begin position="39"/>
        <end position="137"/>
    </location>
</feature>
<feature type="signal peptide" evidence="1">
    <location>
        <begin position="1"/>
        <end position="19"/>
    </location>
</feature>
<dbReference type="InterPro" id="IPR032710">
    <property type="entry name" value="NTF2-like_dom_sf"/>
</dbReference>
<dbReference type="InterPro" id="IPR037401">
    <property type="entry name" value="SnoaL-like"/>
</dbReference>
<feature type="chain" id="PRO_5001695456" evidence="1">
    <location>
        <begin position="20"/>
        <end position="144"/>
    </location>
</feature>
<reference evidence="3 4" key="1">
    <citation type="submission" date="2014-04" db="EMBL/GenBank/DDBJ databases">
        <title>Characterization and application of a salt tolerant electro-active bacterium.</title>
        <authorList>
            <person name="Yang L."/>
            <person name="Wei S."/>
            <person name="Tay Q.X.M."/>
        </authorList>
    </citation>
    <scope>NUCLEOTIDE SEQUENCE [LARGE SCALE GENOMIC DNA]</scope>
    <source>
        <strain evidence="3 4">LY1</strain>
    </source>
</reference>
<protein>
    <submittedName>
        <fullName evidence="3">Steroid delta-isomerase</fullName>
    </submittedName>
</protein>
<name>A0A074KVX3_9BACT</name>
<organism evidence="3 4">
    <name type="scientific">Anditalea andensis</name>
    <dbReference type="NCBI Taxonomy" id="1048983"/>
    <lineage>
        <taxon>Bacteria</taxon>
        <taxon>Pseudomonadati</taxon>
        <taxon>Bacteroidota</taxon>
        <taxon>Cytophagia</taxon>
        <taxon>Cytophagales</taxon>
        <taxon>Cytophagaceae</taxon>
        <taxon>Anditalea</taxon>
    </lineage>
</organism>
<accession>A0A074KVX3</accession>
<keyword evidence="3" id="KW-0413">Isomerase</keyword>
<dbReference type="EMBL" id="JMIH01000024">
    <property type="protein sequence ID" value="KEO72415.1"/>
    <property type="molecule type" value="Genomic_DNA"/>
</dbReference>
<dbReference type="STRING" id="1048983.EL17_16865"/>